<dbReference type="FunCoup" id="A0A1Y1N7P9">
    <property type="interactions" value="235"/>
</dbReference>
<reference evidence="15" key="1">
    <citation type="journal article" date="2016" name="Sci. Rep.">
        <title>Molecular characterization of firefly nuptial gifts: a multi-omics approach sheds light on postcopulatory sexual selection.</title>
        <authorList>
            <person name="Al-Wathiqui N."/>
            <person name="Fallon T.R."/>
            <person name="South A."/>
            <person name="Weng J.K."/>
            <person name="Lewis S.M."/>
        </authorList>
    </citation>
    <scope>NUCLEOTIDE SEQUENCE</scope>
</reference>
<evidence type="ECO:0000256" key="4">
    <source>
        <dbReference type="ARBA" id="ARBA00022490"/>
    </source>
</evidence>
<dbReference type="Pfam" id="PF21634">
    <property type="entry name" value="MOV-10_beta-barrel"/>
    <property type="match status" value="1"/>
</dbReference>
<keyword evidence="6" id="KW-0378">Hydrolase</keyword>
<dbReference type="AlphaFoldDB" id="A0A1Y1N7P9"/>
<evidence type="ECO:0000313" key="15">
    <source>
        <dbReference type="EMBL" id="JAV93739.1"/>
    </source>
</evidence>
<dbReference type="CDD" id="cd18808">
    <property type="entry name" value="SF1_C_Upf1"/>
    <property type="match status" value="1"/>
</dbReference>
<protein>
    <recommendedName>
        <fullName evidence="3">RNA helicase</fullName>
        <ecNumber evidence="3">3.6.4.13</ecNumber>
    </recommendedName>
</protein>
<dbReference type="PANTHER" id="PTHR45418">
    <property type="entry name" value="CANCER/TESTIS ANTIGEN 55"/>
    <property type="match status" value="1"/>
</dbReference>
<dbReference type="InParanoid" id="A0A1Y1N7P9"/>
<evidence type="ECO:0000259" key="12">
    <source>
        <dbReference type="Pfam" id="PF13087"/>
    </source>
</evidence>
<dbReference type="InterPro" id="IPR049079">
    <property type="entry name" value="Mov-10_helical"/>
</dbReference>
<reference evidence="16" key="3">
    <citation type="submission" date="2019-08" db="EMBL/GenBank/DDBJ databases">
        <authorList>
            <consortium name="Photinus pyralis genome working group"/>
            <person name="Fallon T.R."/>
            <person name="Sander Lower S.E."/>
            <person name="Weng J.-K."/>
        </authorList>
    </citation>
    <scope>NUCLEOTIDE SEQUENCE</scope>
    <source>
        <strain evidence="16">1611_PpyrPB1</strain>
        <tissue evidence="16">Whole body</tissue>
    </source>
</reference>
<dbReference type="InterPro" id="IPR041677">
    <property type="entry name" value="DNA2/NAM7_AAA_11"/>
</dbReference>
<dbReference type="EC" id="3.6.4.13" evidence="3"/>
<dbReference type="SUPFAM" id="SSF52540">
    <property type="entry name" value="P-loop containing nucleoside triphosphate hydrolases"/>
    <property type="match status" value="1"/>
</dbReference>
<comment type="catalytic activity">
    <reaction evidence="10">
        <text>ATP + H2O = ADP + phosphate + H(+)</text>
        <dbReference type="Rhea" id="RHEA:13065"/>
        <dbReference type="ChEBI" id="CHEBI:15377"/>
        <dbReference type="ChEBI" id="CHEBI:15378"/>
        <dbReference type="ChEBI" id="CHEBI:30616"/>
        <dbReference type="ChEBI" id="CHEBI:43474"/>
        <dbReference type="ChEBI" id="CHEBI:456216"/>
        <dbReference type="EC" id="3.6.4.13"/>
    </reaction>
</comment>
<dbReference type="InterPro" id="IPR047187">
    <property type="entry name" value="SF1_C_Upf1"/>
</dbReference>
<feature type="domain" description="Helicase MOV-10 helical" evidence="14">
    <location>
        <begin position="430"/>
        <end position="484"/>
    </location>
</feature>
<organism evidence="15">
    <name type="scientific">Photinus pyralis</name>
    <name type="common">Common eastern firefly</name>
    <name type="synonym">Lampyris pyralis</name>
    <dbReference type="NCBI Taxonomy" id="7054"/>
    <lineage>
        <taxon>Eukaryota</taxon>
        <taxon>Metazoa</taxon>
        <taxon>Ecdysozoa</taxon>
        <taxon>Arthropoda</taxon>
        <taxon>Hexapoda</taxon>
        <taxon>Insecta</taxon>
        <taxon>Pterygota</taxon>
        <taxon>Neoptera</taxon>
        <taxon>Endopterygota</taxon>
        <taxon>Coleoptera</taxon>
        <taxon>Polyphaga</taxon>
        <taxon>Elateriformia</taxon>
        <taxon>Elateroidea</taxon>
        <taxon>Lampyridae</taxon>
        <taxon>Lampyrinae</taxon>
        <taxon>Photinus</taxon>
    </lineage>
</organism>
<evidence type="ECO:0000313" key="16">
    <source>
        <dbReference type="EMBL" id="KAB0796152.1"/>
    </source>
</evidence>
<evidence type="ECO:0000256" key="3">
    <source>
        <dbReference type="ARBA" id="ARBA00012552"/>
    </source>
</evidence>
<accession>A0A1Y1N7P9</accession>
<dbReference type="Pfam" id="PF13087">
    <property type="entry name" value="AAA_12"/>
    <property type="match status" value="1"/>
</dbReference>
<feature type="domain" description="Helicase MOV-10-like beta-barrel" evidence="13">
    <location>
        <begin position="502"/>
        <end position="567"/>
    </location>
</feature>
<keyword evidence="9" id="KW-0943">RNA-mediated gene silencing</keyword>
<evidence type="ECO:0000256" key="7">
    <source>
        <dbReference type="ARBA" id="ARBA00022806"/>
    </source>
</evidence>
<keyword evidence="4" id="KW-0963">Cytoplasm</keyword>
<feature type="domain" description="DNA2/NAM7 helicase helicase" evidence="11">
    <location>
        <begin position="757"/>
        <end position="837"/>
    </location>
</feature>
<comment type="similarity">
    <text evidence="2">Belongs to the DNA2/NAM7 helicase family. SDE3 subfamily.</text>
</comment>
<dbReference type="GO" id="GO:0005524">
    <property type="term" value="F:ATP binding"/>
    <property type="evidence" value="ECO:0007669"/>
    <property type="project" value="UniProtKB-KW"/>
</dbReference>
<evidence type="ECO:0000256" key="5">
    <source>
        <dbReference type="ARBA" id="ARBA00022741"/>
    </source>
</evidence>
<evidence type="ECO:0000256" key="2">
    <source>
        <dbReference type="ARBA" id="ARBA00005601"/>
    </source>
</evidence>
<dbReference type="CDD" id="cd18078">
    <property type="entry name" value="DEXXQc_Mov10L1"/>
    <property type="match status" value="1"/>
</dbReference>
<evidence type="ECO:0000313" key="17">
    <source>
        <dbReference type="Proteomes" id="UP000327044"/>
    </source>
</evidence>
<evidence type="ECO:0000256" key="10">
    <source>
        <dbReference type="ARBA" id="ARBA00047984"/>
    </source>
</evidence>
<evidence type="ECO:0000256" key="1">
    <source>
        <dbReference type="ARBA" id="ARBA00004496"/>
    </source>
</evidence>
<name>A0A1Y1N7P9_PHOPY</name>
<dbReference type="InterPro" id="IPR049080">
    <property type="entry name" value="MOV-10-like_beta-barrel"/>
</dbReference>
<evidence type="ECO:0000256" key="6">
    <source>
        <dbReference type="ARBA" id="ARBA00022801"/>
    </source>
</evidence>
<dbReference type="InterPro" id="IPR027417">
    <property type="entry name" value="P-loop_NTPase"/>
</dbReference>
<dbReference type="GO" id="GO:0016787">
    <property type="term" value="F:hydrolase activity"/>
    <property type="evidence" value="ECO:0007669"/>
    <property type="project" value="UniProtKB-KW"/>
</dbReference>
<evidence type="ECO:0000259" key="11">
    <source>
        <dbReference type="Pfam" id="PF13086"/>
    </source>
</evidence>
<keyword evidence="5" id="KW-0547">Nucleotide-binding</keyword>
<dbReference type="OrthoDB" id="6513042at2759"/>
<dbReference type="Proteomes" id="UP000327044">
    <property type="component" value="Unassembled WGS sequence"/>
</dbReference>
<dbReference type="EMBL" id="VVIM01000007">
    <property type="protein sequence ID" value="KAB0796152.1"/>
    <property type="molecule type" value="Genomic_DNA"/>
</dbReference>
<dbReference type="GO" id="GO:0005737">
    <property type="term" value="C:cytoplasm"/>
    <property type="evidence" value="ECO:0007669"/>
    <property type="project" value="UniProtKB-SubCell"/>
</dbReference>
<dbReference type="GO" id="GO:0031047">
    <property type="term" value="P:regulatory ncRNA-mediated gene silencing"/>
    <property type="evidence" value="ECO:0007669"/>
    <property type="project" value="UniProtKB-KW"/>
</dbReference>
<dbReference type="EMBL" id="GEZM01010901">
    <property type="protein sequence ID" value="JAV93739.1"/>
    <property type="molecule type" value="Transcribed_RNA"/>
</dbReference>
<keyword evidence="17" id="KW-1185">Reference proteome</keyword>
<dbReference type="Pfam" id="PF21635">
    <property type="entry name" value="Mov-10_helical"/>
    <property type="match status" value="1"/>
</dbReference>
<keyword evidence="7" id="KW-0347">Helicase</keyword>
<dbReference type="Gene3D" id="3.40.50.300">
    <property type="entry name" value="P-loop containing nucleotide triphosphate hydrolases"/>
    <property type="match status" value="3"/>
</dbReference>
<dbReference type="Gene3D" id="2.40.30.270">
    <property type="match status" value="1"/>
</dbReference>
<gene>
    <name evidence="16" type="ORF">PPYR_10213</name>
</gene>
<sequence length="1097" mass="123754">MLRQLRSFVNYFLGGSTVEEEDSADTYDKICKILESNDEPSNEPAAAVEEEISQYSCFEKTGKITSADGNSYTVDETYHFTSDSQTFKIGATVFFTCYKSESGLRVCDVALHDEWSGEAITGERSWCRRTLPRKVSKREGRQIFLVPDNINFDLNEVCIEFVPMAGDWVELHVKVEIDETVSNLCGKILEIEQVRPLGSYLSEGQIKRWNSERQEGVINKTIFFNSEALMCGYVPFVGDKITAEIMESEQGDYSKRALKIVPQDLADNKVGLGRDILPKFDVRSDKVLAPNDIVIKSTKLGVKEKFQLPLKNKTLNDLVILNVSYPSSNSQCVLVKPEDLTNITMQRSKTVVFEGVCKTKYVGVSKELILFTFSNFKIGCWVTVNVELNTYTEQAMVYRFPSTACAQFGQGPLIKGRRSTPAARFIVRQLHHYPVPQRLIEIVSTTEKKEAMRAVRAVKQCLTSTLQFSTYEDYFHTLLHLDEIFQLESVKQYAQDYVCFIKNGEYLMLPIENLAERRPSLIVGDRIVAKDAYALDAQEYEGFIHKTDAKHVYVKFADSFHRNYDKEEMSVMVLLSRTIYKRMHHAISMAARDLRSAFLFPSKLTAKDPQVMVTVDDDKNLWITNEESKDKPNKTRLKWHNQSLNHYQKEAVRNILLGVARPLPYLIYGPPGTGKTVTLVETVLQILRFIPQSRIIVATPSNSAANLIALRLIDSGVLKPGDLTRLVGYHYATENLLPVELVPYSAHVDIAKEGTRENHRGYNLSVIGKHRIIIGTCSTLGCLYSIGITKGQFTHVVVDEAGQCTEPEIMIPLSLLDLSGQVILAGDPCQLGPVILSNLASEGGLTHTFLDRMLTTFPYIRDAEGFQDTDGYDPRLVTKLIYNYRSLPTILNMFNQLFYMGQLQPTISEVDSKEAKLLESLKEMLPESTDSKVPAVIFHGVTGDNTQSTDCPSWFNPNEASQIFFYVHELYRLGLKSTDIGIISPYIKQVRIIRSLLMEAEFDVPKVGTVEDFQGHECNVILLSTVRSSTNLLGHDQQYRLGFLANPKRLNVAISRAQVLLIIVGNPHLLGKDPHWRGVIKYCIENGAYCGCELPKI</sequence>
<reference evidence="16 17" key="2">
    <citation type="journal article" date="2018" name="Elife">
        <title>Firefly genomes illuminate parallel origins of bioluminescence in beetles.</title>
        <authorList>
            <person name="Fallon T.R."/>
            <person name="Lower S.E."/>
            <person name="Chang C.H."/>
            <person name="Bessho-Uehara M."/>
            <person name="Martin G.J."/>
            <person name="Bewick A.J."/>
            <person name="Behringer M."/>
            <person name="Debat H.J."/>
            <person name="Wong I."/>
            <person name="Day J.C."/>
            <person name="Suvorov A."/>
            <person name="Silva C.J."/>
            <person name="Stanger-Hall K.F."/>
            <person name="Hall D.W."/>
            <person name="Schmitz R.J."/>
            <person name="Nelson D.R."/>
            <person name="Lewis S.M."/>
            <person name="Shigenobu S."/>
            <person name="Bybee S.M."/>
            <person name="Larracuente A.M."/>
            <person name="Oba Y."/>
            <person name="Weng J.K."/>
        </authorList>
    </citation>
    <scope>NUCLEOTIDE SEQUENCE [LARGE SCALE GENOMIC DNA]</scope>
    <source>
        <strain evidence="16">1611_PpyrPB1</strain>
        <tissue evidence="16">Whole body</tissue>
    </source>
</reference>
<evidence type="ECO:0000256" key="9">
    <source>
        <dbReference type="ARBA" id="ARBA00023158"/>
    </source>
</evidence>
<comment type="subcellular location">
    <subcellularLocation>
        <location evidence="1">Cytoplasm</location>
    </subcellularLocation>
</comment>
<proteinExistence type="inferred from homology"/>
<evidence type="ECO:0000256" key="8">
    <source>
        <dbReference type="ARBA" id="ARBA00022840"/>
    </source>
</evidence>
<evidence type="ECO:0000259" key="13">
    <source>
        <dbReference type="Pfam" id="PF21634"/>
    </source>
</evidence>
<dbReference type="InterPro" id="IPR041679">
    <property type="entry name" value="DNA2/NAM7-like_C"/>
</dbReference>
<feature type="domain" description="DNA2/NAM7 helicase helicase" evidence="11">
    <location>
        <begin position="644"/>
        <end position="718"/>
    </location>
</feature>
<dbReference type="GO" id="GO:0003724">
    <property type="term" value="F:RNA helicase activity"/>
    <property type="evidence" value="ECO:0007669"/>
    <property type="project" value="UniProtKB-EC"/>
</dbReference>
<keyword evidence="8" id="KW-0067">ATP-binding</keyword>
<feature type="domain" description="DNA2/NAM7 helicase-like C-terminal" evidence="12">
    <location>
        <begin position="874"/>
        <end position="1067"/>
    </location>
</feature>
<evidence type="ECO:0000259" key="14">
    <source>
        <dbReference type="Pfam" id="PF21635"/>
    </source>
</evidence>
<dbReference type="PANTHER" id="PTHR45418:SF1">
    <property type="entry name" value="CANCER_TESTIS ANTIGEN 55"/>
    <property type="match status" value="1"/>
</dbReference>
<dbReference type="Pfam" id="PF13086">
    <property type="entry name" value="AAA_11"/>
    <property type="match status" value="2"/>
</dbReference>